<keyword evidence="2" id="KW-0540">Nuclease</keyword>
<protein>
    <submittedName>
        <fullName evidence="2">TaqI restriction endonuclease</fullName>
    </submittedName>
</protein>
<reference evidence="2 3" key="1">
    <citation type="submission" date="2019-02" db="EMBL/GenBank/DDBJ databases">
        <title>Genomic Encyclopedia of Archaeal and Bacterial Type Strains, Phase II (KMG-II): from individual species to whole genera.</title>
        <authorList>
            <person name="Goeker M."/>
        </authorList>
    </citation>
    <scope>NUCLEOTIDE SEQUENCE [LARGE SCALE GENOMIC DNA]</scope>
    <source>
        <strain evidence="2 3">DSM 21411</strain>
    </source>
</reference>
<gene>
    <name evidence="2" type="ORF">BC751_0964</name>
</gene>
<feature type="domain" description="TaqI-like C-terminal specificity" evidence="1">
    <location>
        <begin position="131"/>
        <end position="231"/>
    </location>
</feature>
<organism evidence="2 3">
    <name type="scientific">Cecembia calidifontis</name>
    <dbReference type="NCBI Taxonomy" id="1187080"/>
    <lineage>
        <taxon>Bacteria</taxon>
        <taxon>Pseudomonadati</taxon>
        <taxon>Bacteroidota</taxon>
        <taxon>Cytophagia</taxon>
        <taxon>Cytophagales</taxon>
        <taxon>Cyclobacteriaceae</taxon>
        <taxon>Cecembia</taxon>
    </lineage>
</organism>
<keyword evidence="2" id="KW-0255">Endonuclease</keyword>
<evidence type="ECO:0000259" key="1">
    <source>
        <dbReference type="Pfam" id="PF12950"/>
    </source>
</evidence>
<evidence type="ECO:0000313" key="3">
    <source>
        <dbReference type="Proteomes" id="UP000292209"/>
    </source>
</evidence>
<evidence type="ECO:0000313" key="2">
    <source>
        <dbReference type="EMBL" id="RZS95434.1"/>
    </source>
</evidence>
<comment type="caution">
    <text evidence="2">The sequence shown here is derived from an EMBL/GenBank/DDBJ whole genome shotgun (WGS) entry which is preliminary data.</text>
</comment>
<dbReference type="RefSeq" id="WP_130274523.1">
    <property type="nucleotide sequence ID" value="NZ_SGXG01000001.1"/>
</dbReference>
<dbReference type="Proteomes" id="UP000292209">
    <property type="component" value="Unassembled WGS sequence"/>
</dbReference>
<dbReference type="InterPro" id="IPR025931">
    <property type="entry name" value="TaqI_C"/>
</dbReference>
<dbReference type="EMBL" id="SGXG01000001">
    <property type="protein sequence ID" value="RZS95434.1"/>
    <property type="molecule type" value="Genomic_DNA"/>
</dbReference>
<dbReference type="OrthoDB" id="32195at2"/>
<proteinExistence type="predicted"/>
<sequence length="289" mass="34036">MKIIDWKTQKSYDVLQSSWFNKDDEYKFRYNGCSVSKNIIDKINSKKDKTILQLFPNKNLRTCVMLLDMEDKFTFSYKPETNENLIFPYYQGSKALSEKFGELSFSKYFYYNKPLQDEINEKLKQELEKAGVKNKKRIGLGETAIYENPKIYIRQSAKEIIATLDLNKSSANNSLYVFSFRNNTDETIDFLYFLCGWLNTDLVTYYAQQMNIIRFSQGKQPQIKISDLGTIYIPMNKSLQKQFTDLTKKLYESPSNKNELTVRMNDLINNYYGLTRDEIETVLTSIKDF</sequence>
<name>A0A4Q7P630_9BACT</name>
<accession>A0A4Q7P630</accession>
<dbReference type="Pfam" id="PF12950">
    <property type="entry name" value="TaqI_C"/>
    <property type="match status" value="1"/>
</dbReference>
<dbReference type="AlphaFoldDB" id="A0A4Q7P630"/>
<keyword evidence="2" id="KW-0378">Hydrolase</keyword>
<dbReference type="GO" id="GO:0004519">
    <property type="term" value="F:endonuclease activity"/>
    <property type="evidence" value="ECO:0007669"/>
    <property type="project" value="UniProtKB-KW"/>
</dbReference>
<keyword evidence="3" id="KW-1185">Reference proteome</keyword>